<dbReference type="InterPro" id="IPR045864">
    <property type="entry name" value="aa-tRNA-synth_II/BPL/LPL"/>
</dbReference>
<evidence type="ECO:0000313" key="5">
    <source>
        <dbReference type="EMBL" id="MBN8205679.1"/>
    </source>
</evidence>
<evidence type="ECO:0000313" key="6">
    <source>
        <dbReference type="Proteomes" id="UP000664385"/>
    </source>
</evidence>
<dbReference type="Pfam" id="PF03099">
    <property type="entry name" value="BPL_LplA_LipB"/>
    <property type="match status" value="1"/>
</dbReference>
<proteinExistence type="predicted"/>
<feature type="domain" description="BPL/LPL catalytic" evidence="4">
    <location>
        <begin position="8"/>
        <end position="184"/>
    </location>
</feature>
<keyword evidence="1 5" id="KW-0436">Ligase</keyword>
<dbReference type="InterPro" id="IPR003142">
    <property type="entry name" value="BPL_C"/>
</dbReference>
<dbReference type="Gene3D" id="2.30.30.100">
    <property type="match status" value="1"/>
</dbReference>
<dbReference type="Gene3D" id="3.30.930.10">
    <property type="entry name" value="Bira Bifunctional Protein, Domain 2"/>
    <property type="match status" value="1"/>
</dbReference>
<evidence type="ECO:0000256" key="1">
    <source>
        <dbReference type="ARBA" id="ARBA00022598"/>
    </source>
</evidence>
<dbReference type="Proteomes" id="UP000664385">
    <property type="component" value="Unassembled WGS sequence"/>
</dbReference>
<reference evidence="5" key="1">
    <citation type="submission" date="2020-12" db="EMBL/GenBank/DDBJ databases">
        <title>PHA producing bacteria isolated from mangrove.</title>
        <authorList>
            <person name="Zheng W."/>
            <person name="Yu S."/>
            <person name="Huang Y."/>
        </authorList>
    </citation>
    <scope>NUCLEOTIDE SEQUENCE</scope>
    <source>
        <strain evidence="5">GN8-5</strain>
    </source>
</reference>
<dbReference type="EC" id="6.3.4.15" evidence="3"/>
<protein>
    <recommendedName>
        <fullName evidence="3">biotin--[biotin carboxyl-carrier protein] ligase</fullName>
        <ecNumber evidence="3">6.3.4.15</ecNumber>
    </recommendedName>
</protein>
<evidence type="ECO:0000256" key="2">
    <source>
        <dbReference type="ARBA" id="ARBA00023267"/>
    </source>
</evidence>
<dbReference type="GO" id="GO:0005737">
    <property type="term" value="C:cytoplasm"/>
    <property type="evidence" value="ECO:0007669"/>
    <property type="project" value="TreeGrafter"/>
</dbReference>
<accession>A0A939DVC3</accession>
<dbReference type="Pfam" id="PF02237">
    <property type="entry name" value="BPL_C"/>
    <property type="match status" value="1"/>
</dbReference>
<evidence type="ECO:0000259" key="4">
    <source>
        <dbReference type="PROSITE" id="PS51733"/>
    </source>
</evidence>
<dbReference type="AlphaFoldDB" id="A0A939DVC3"/>
<dbReference type="SUPFAM" id="SSF55681">
    <property type="entry name" value="Class II aaRS and biotin synthetases"/>
    <property type="match status" value="1"/>
</dbReference>
<dbReference type="EMBL" id="JAEMWU010000001">
    <property type="protein sequence ID" value="MBN8205679.1"/>
    <property type="molecule type" value="Genomic_DNA"/>
</dbReference>
<evidence type="ECO:0000256" key="3">
    <source>
        <dbReference type="ARBA" id="ARBA00024227"/>
    </source>
</evidence>
<sequence>MNLQRASGIAGRLLVLPECGSTNAELRGRASDATAWPHLSVLVTDSQTAGRGRLDRTWDTPPGAALAISVLLRDLPESVDARGWLPLAAGVAMTDAVAAQLPGHDVGLKWPNDVLVGGRKICGILAEVVGDAVIVGAGVNTAMTHARLPVPTATSFACQDAVADADRLVADYLNRLDAIVRELGRAGDAIRSGLHAEATARCVTLGRAVNVSLPDGTSMHGRAVRLADDGRLVVAEESTEAGCAESERAVSSGDVVHARLA</sequence>
<dbReference type="NCBIfam" id="TIGR00121">
    <property type="entry name" value="birA_ligase"/>
    <property type="match status" value="1"/>
</dbReference>
<dbReference type="InterPro" id="IPR004143">
    <property type="entry name" value="BPL_LPL_catalytic"/>
</dbReference>
<dbReference type="PANTHER" id="PTHR12835:SF5">
    <property type="entry name" value="BIOTIN--PROTEIN LIGASE"/>
    <property type="match status" value="1"/>
</dbReference>
<keyword evidence="2" id="KW-0092">Biotin</keyword>
<comment type="caution">
    <text evidence="5">The sequence shown here is derived from an EMBL/GenBank/DDBJ whole genome shotgun (WGS) entry which is preliminary data.</text>
</comment>
<organism evidence="5 6">
    <name type="scientific">Microbacterium esteraromaticum</name>
    <dbReference type="NCBI Taxonomy" id="57043"/>
    <lineage>
        <taxon>Bacteria</taxon>
        <taxon>Bacillati</taxon>
        <taxon>Actinomycetota</taxon>
        <taxon>Actinomycetes</taxon>
        <taxon>Micrococcales</taxon>
        <taxon>Microbacteriaceae</taxon>
        <taxon>Microbacterium</taxon>
    </lineage>
</organism>
<dbReference type="PROSITE" id="PS51733">
    <property type="entry name" value="BPL_LPL_CATALYTIC"/>
    <property type="match status" value="1"/>
</dbReference>
<dbReference type="InterPro" id="IPR004408">
    <property type="entry name" value="Biotin_CoA_COase_ligase"/>
</dbReference>
<dbReference type="GO" id="GO:0004077">
    <property type="term" value="F:biotin--[biotin carboxyl-carrier protein] ligase activity"/>
    <property type="evidence" value="ECO:0007669"/>
    <property type="project" value="UniProtKB-EC"/>
</dbReference>
<dbReference type="PANTHER" id="PTHR12835">
    <property type="entry name" value="BIOTIN PROTEIN LIGASE"/>
    <property type="match status" value="1"/>
</dbReference>
<dbReference type="CDD" id="cd16442">
    <property type="entry name" value="BPL"/>
    <property type="match status" value="1"/>
</dbReference>
<dbReference type="RefSeq" id="WP_206823425.1">
    <property type="nucleotide sequence ID" value="NZ_JAEMWU010000001.1"/>
</dbReference>
<name>A0A939DVC3_9MICO</name>
<gene>
    <name evidence="5" type="ORF">JF543_06865</name>
</gene>